<reference evidence="3 4" key="1">
    <citation type="submission" date="2016-12" db="EMBL/GenBank/DDBJ databases">
        <authorList>
            <person name="Song W.-J."/>
            <person name="Kurnit D.M."/>
        </authorList>
    </citation>
    <scope>NUCLEOTIDE SEQUENCE [LARGE SCALE GENOMIC DNA]</scope>
    <source>
        <strain evidence="3 4">CGMCC 1.10808</strain>
    </source>
</reference>
<dbReference type="PROSITE" id="PS51257">
    <property type="entry name" value="PROKAR_LIPOPROTEIN"/>
    <property type="match status" value="1"/>
</dbReference>
<gene>
    <name evidence="3" type="ORF">SAMN05216200_10957</name>
</gene>
<feature type="signal peptide" evidence="1">
    <location>
        <begin position="1"/>
        <end position="21"/>
    </location>
</feature>
<organism evidence="3 4">
    <name type="scientific">Oceanicella actignis</name>
    <dbReference type="NCBI Taxonomy" id="1189325"/>
    <lineage>
        <taxon>Bacteria</taxon>
        <taxon>Pseudomonadati</taxon>
        <taxon>Pseudomonadota</taxon>
        <taxon>Alphaproteobacteria</taxon>
        <taxon>Rhodobacterales</taxon>
        <taxon>Paracoccaceae</taxon>
        <taxon>Oceanicella</taxon>
    </lineage>
</organism>
<dbReference type="STRING" id="1189325.SAMN04488119_10965"/>
<evidence type="ECO:0000256" key="1">
    <source>
        <dbReference type="SAM" id="SignalP"/>
    </source>
</evidence>
<dbReference type="PIRSF" id="PIRSF031900">
    <property type="entry name" value="UCP031900"/>
    <property type="match status" value="1"/>
</dbReference>
<proteinExistence type="predicted"/>
<dbReference type="InterPro" id="IPR027372">
    <property type="entry name" value="Phytase-like_dom"/>
</dbReference>
<sequence length="328" mass="34896">MGMRREAALALALGLAGAAGACALGGAEGESARPVELRLDAGARAVFAGGIELRSSRPTFGGLSGIEVSADGRRFVAVSDAGRWVEGALERGVDERLTGWRLEILAGMLGPDGARAAYSERDAEGLDIAAPDLSGPRLVSFERDHRIARFAGPRAPEELLWSLRAWSRMPINNGFEALARRPDGALLAIQEADAGPGRQAARLLFPDGRVLPLALPREKGLIITGADFGPDGRLYVVDRGLSFWRGFHMRLRRLTLEGARVISEEELARISGVMGADNAEGISIWRDGAGRLRALVATDDNFNMLQRTLLLEFILPEADAPQAGAGGG</sequence>
<name>A0A1M7TRZ8_9RHOB</name>
<dbReference type="Pfam" id="PF13449">
    <property type="entry name" value="Phytase-like"/>
    <property type="match status" value="1"/>
</dbReference>
<dbReference type="RefSeq" id="WP_072748012.1">
    <property type="nucleotide sequence ID" value="NZ_FOHL01000009.1"/>
</dbReference>
<dbReference type="SUPFAM" id="SSF63829">
    <property type="entry name" value="Calcium-dependent phosphotriesterase"/>
    <property type="match status" value="1"/>
</dbReference>
<accession>A0A1M7TRZ8</accession>
<protein>
    <recommendedName>
        <fullName evidence="2">Phytase-like domain-containing protein</fullName>
    </recommendedName>
</protein>
<dbReference type="OrthoDB" id="9798693at2"/>
<keyword evidence="4" id="KW-1185">Reference proteome</keyword>
<evidence type="ECO:0000313" key="4">
    <source>
        <dbReference type="Proteomes" id="UP000184066"/>
    </source>
</evidence>
<keyword evidence="1" id="KW-0732">Signal</keyword>
<dbReference type="EMBL" id="FRDL01000009">
    <property type="protein sequence ID" value="SHN73534.1"/>
    <property type="molecule type" value="Genomic_DNA"/>
</dbReference>
<dbReference type="InterPro" id="IPR014567">
    <property type="entry name" value="UCP031900"/>
</dbReference>
<dbReference type="Proteomes" id="UP000184066">
    <property type="component" value="Unassembled WGS sequence"/>
</dbReference>
<evidence type="ECO:0000313" key="3">
    <source>
        <dbReference type="EMBL" id="SHN73534.1"/>
    </source>
</evidence>
<feature type="chain" id="PRO_5009929505" description="Phytase-like domain-containing protein" evidence="1">
    <location>
        <begin position="22"/>
        <end position="328"/>
    </location>
</feature>
<feature type="domain" description="Phytase-like" evidence="2">
    <location>
        <begin position="59"/>
        <end position="302"/>
    </location>
</feature>
<dbReference type="AlphaFoldDB" id="A0A1M7TRZ8"/>
<evidence type="ECO:0000259" key="2">
    <source>
        <dbReference type="Pfam" id="PF13449"/>
    </source>
</evidence>